<evidence type="ECO:0000256" key="1">
    <source>
        <dbReference type="ARBA" id="ARBA00022679"/>
    </source>
</evidence>
<dbReference type="PANTHER" id="PTHR19136:SF81">
    <property type="entry name" value="MOLYBDENUM COFACTOR GUANYLYLTRANSFERASE"/>
    <property type="match status" value="1"/>
</dbReference>
<sequence>MASDHSAPLPGPADTTLGILAGGRGVRLGGVEKAWMQRDGIPQVLRCHAAFREVTCTALVSANRDLPRYRAHGLLAVADSAPAGRGPVAGLAALVAQCRTEWLLTVPVDLVDFDPSVALCLFEASDADGAVALDEDGVQPLVALWRTAALRDCVRALPGLDVAVRTLQARLKMSEVALAGQRFGNLNTGGDLRAAGVRIDRTEQGNEA</sequence>
<keyword evidence="1" id="KW-0808">Transferase</keyword>
<dbReference type="PANTHER" id="PTHR19136">
    <property type="entry name" value="MOLYBDENUM COFACTOR GUANYLYLTRANSFERASE"/>
    <property type="match status" value="1"/>
</dbReference>
<gene>
    <name evidence="4" type="ORF">ACFFGH_07965</name>
</gene>
<keyword evidence="5" id="KW-1185">Reference proteome</keyword>
<evidence type="ECO:0000259" key="3">
    <source>
        <dbReference type="Pfam" id="PF12804"/>
    </source>
</evidence>
<evidence type="ECO:0000256" key="2">
    <source>
        <dbReference type="ARBA" id="ARBA00022842"/>
    </source>
</evidence>
<keyword evidence="4" id="KW-0548">Nucleotidyltransferase</keyword>
<dbReference type="GO" id="GO:0016779">
    <property type="term" value="F:nucleotidyltransferase activity"/>
    <property type="evidence" value="ECO:0007669"/>
    <property type="project" value="UniProtKB-KW"/>
</dbReference>
<dbReference type="Pfam" id="PF12804">
    <property type="entry name" value="NTP_transf_3"/>
    <property type="match status" value="1"/>
</dbReference>
<evidence type="ECO:0000313" key="5">
    <source>
        <dbReference type="Proteomes" id="UP001589896"/>
    </source>
</evidence>
<evidence type="ECO:0000313" key="4">
    <source>
        <dbReference type="EMBL" id="MFC0677773.1"/>
    </source>
</evidence>
<comment type="caution">
    <text evidence="4">The sequence shown here is derived from an EMBL/GenBank/DDBJ whole genome shotgun (WGS) entry which is preliminary data.</text>
</comment>
<proteinExistence type="predicted"/>
<protein>
    <submittedName>
        <fullName evidence="4">Molybdenum cofactor guanylyltransferase</fullName>
    </submittedName>
</protein>
<feature type="domain" description="MobA-like NTP transferase" evidence="3">
    <location>
        <begin position="19"/>
        <end position="160"/>
    </location>
</feature>
<reference evidence="4 5" key="1">
    <citation type="submission" date="2024-09" db="EMBL/GenBank/DDBJ databases">
        <authorList>
            <person name="Sun Q."/>
            <person name="Mori K."/>
        </authorList>
    </citation>
    <scope>NUCLEOTIDE SEQUENCE [LARGE SCALE GENOMIC DNA]</scope>
    <source>
        <strain evidence="4 5">KCTC 23076</strain>
    </source>
</reference>
<dbReference type="Gene3D" id="3.90.550.10">
    <property type="entry name" value="Spore Coat Polysaccharide Biosynthesis Protein SpsA, Chain A"/>
    <property type="match status" value="1"/>
</dbReference>
<keyword evidence="2" id="KW-0460">Magnesium</keyword>
<accession>A0ABV6RPF7</accession>
<dbReference type="InterPro" id="IPR029044">
    <property type="entry name" value="Nucleotide-diphossugar_trans"/>
</dbReference>
<name>A0ABV6RPF7_9GAMM</name>
<dbReference type="SUPFAM" id="SSF53448">
    <property type="entry name" value="Nucleotide-diphospho-sugar transferases"/>
    <property type="match status" value="1"/>
</dbReference>
<dbReference type="EMBL" id="JBHLTG010000001">
    <property type="protein sequence ID" value="MFC0677773.1"/>
    <property type="molecule type" value="Genomic_DNA"/>
</dbReference>
<dbReference type="InterPro" id="IPR025877">
    <property type="entry name" value="MobA-like_NTP_Trfase"/>
</dbReference>
<organism evidence="4 5">
    <name type="scientific">Lysobacter korlensis</name>
    <dbReference type="NCBI Taxonomy" id="553636"/>
    <lineage>
        <taxon>Bacteria</taxon>
        <taxon>Pseudomonadati</taxon>
        <taxon>Pseudomonadota</taxon>
        <taxon>Gammaproteobacteria</taxon>
        <taxon>Lysobacterales</taxon>
        <taxon>Lysobacteraceae</taxon>
        <taxon>Lysobacter</taxon>
    </lineage>
</organism>
<dbReference type="RefSeq" id="WP_386666729.1">
    <property type="nucleotide sequence ID" value="NZ_JBHLTG010000001.1"/>
</dbReference>
<dbReference type="Proteomes" id="UP001589896">
    <property type="component" value="Unassembled WGS sequence"/>
</dbReference>